<feature type="transmembrane region" description="Helical" evidence="7">
    <location>
        <begin position="202"/>
        <end position="223"/>
    </location>
</feature>
<evidence type="ECO:0000256" key="1">
    <source>
        <dbReference type="ARBA" id="ARBA00004651"/>
    </source>
</evidence>
<proteinExistence type="predicted"/>
<keyword evidence="9" id="KW-1185">Reference proteome</keyword>
<dbReference type="Gene3D" id="1.20.1070.10">
    <property type="entry name" value="Rhodopsin 7-helix transmembrane proteins"/>
    <property type="match status" value="1"/>
</dbReference>
<dbReference type="Proteomes" id="UP000596742">
    <property type="component" value="Unassembled WGS sequence"/>
</dbReference>
<dbReference type="OrthoDB" id="6063963at2759"/>
<accession>A0A8B6FJY6</accession>
<evidence type="ECO:0000256" key="7">
    <source>
        <dbReference type="SAM" id="Phobius"/>
    </source>
</evidence>
<dbReference type="EMBL" id="UYJE01006790">
    <property type="protein sequence ID" value="VDI49085.1"/>
    <property type="molecule type" value="Genomic_DNA"/>
</dbReference>
<feature type="region of interest" description="Disordered" evidence="6">
    <location>
        <begin position="126"/>
        <end position="148"/>
    </location>
</feature>
<evidence type="ECO:0000313" key="8">
    <source>
        <dbReference type="EMBL" id="VDI49085.1"/>
    </source>
</evidence>
<organism evidence="8 9">
    <name type="scientific">Mytilus galloprovincialis</name>
    <name type="common">Mediterranean mussel</name>
    <dbReference type="NCBI Taxonomy" id="29158"/>
    <lineage>
        <taxon>Eukaryota</taxon>
        <taxon>Metazoa</taxon>
        <taxon>Spiralia</taxon>
        <taxon>Lophotrochozoa</taxon>
        <taxon>Mollusca</taxon>
        <taxon>Bivalvia</taxon>
        <taxon>Autobranchia</taxon>
        <taxon>Pteriomorphia</taxon>
        <taxon>Mytilida</taxon>
        <taxon>Mytiloidea</taxon>
        <taxon>Mytilidae</taxon>
        <taxon>Mytilinae</taxon>
        <taxon>Mytilus</taxon>
    </lineage>
</organism>
<comment type="caution">
    <text evidence="8">The sequence shown here is derived from an EMBL/GenBank/DDBJ whole genome shotgun (WGS) entry which is preliminary data.</text>
</comment>
<evidence type="ECO:0000256" key="6">
    <source>
        <dbReference type="SAM" id="MobiDB-lite"/>
    </source>
</evidence>
<keyword evidence="2" id="KW-1003">Cell membrane</keyword>
<gene>
    <name evidence="8" type="ORF">MGAL_10B060738</name>
</gene>
<dbReference type="InterPro" id="IPR000276">
    <property type="entry name" value="GPCR_Rhodpsn"/>
</dbReference>
<reference evidence="8" key="1">
    <citation type="submission" date="2018-11" db="EMBL/GenBank/DDBJ databases">
        <authorList>
            <person name="Alioto T."/>
            <person name="Alioto T."/>
        </authorList>
    </citation>
    <scope>NUCLEOTIDE SEQUENCE</scope>
</reference>
<feature type="compositionally biased region" description="Basic residues" evidence="6">
    <location>
        <begin position="135"/>
        <end position="146"/>
    </location>
</feature>
<dbReference type="GO" id="GO:0004930">
    <property type="term" value="F:G protein-coupled receptor activity"/>
    <property type="evidence" value="ECO:0007669"/>
    <property type="project" value="InterPro"/>
</dbReference>
<evidence type="ECO:0000313" key="9">
    <source>
        <dbReference type="Proteomes" id="UP000596742"/>
    </source>
</evidence>
<evidence type="ECO:0000256" key="3">
    <source>
        <dbReference type="ARBA" id="ARBA00022692"/>
    </source>
</evidence>
<sequence>MAICSSAGVWVFSYTIILVPSIIWRRDGTYYPEEECDIIMAYNDNLGKWFILGLFLSGTFYVVLLILNSLIVVKIFKRNSKVGLEKVQVLDNGPSVSDSDGAEDDGEISTSPKQVVYSLKLESKDIEGPRSGQKVPKRRASKRKQKSNSYDFRKTKSFKAYLTVLMHVGFKFLCGLPAAICVTNKQLKLIYISDRRVRFGCYMFLCITSLINPILTLLRLPVFNTTLKKLCKKIFPRK</sequence>
<evidence type="ECO:0000256" key="5">
    <source>
        <dbReference type="ARBA" id="ARBA00023136"/>
    </source>
</evidence>
<dbReference type="AlphaFoldDB" id="A0A8B6FJY6"/>
<protein>
    <submittedName>
        <fullName evidence="8">Uncharacterized protein</fullName>
    </submittedName>
</protein>
<keyword evidence="3 7" id="KW-0812">Transmembrane</keyword>
<keyword evidence="4 7" id="KW-1133">Transmembrane helix</keyword>
<feature type="transmembrane region" description="Helical" evidence="7">
    <location>
        <begin position="160"/>
        <end position="182"/>
    </location>
</feature>
<feature type="transmembrane region" description="Helical" evidence="7">
    <location>
        <begin position="49"/>
        <end position="73"/>
    </location>
</feature>
<feature type="transmembrane region" description="Helical" evidence="7">
    <location>
        <begin position="7"/>
        <end position="24"/>
    </location>
</feature>
<comment type="subcellular location">
    <subcellularLocation>
        <location evidence="1">Cell membrane</location>
        <topology evidence="1">Multi-pass membrane protein</topology>
    </subcellularLocation>
</comment>
<evidence type="ECO:0000256" key="4">
    <source>
        <dbReference type="ARBA" id="ARBA00022989"/>
    </source>
</evidence>
<dbReference type="PANTHER" id="PTHR22750">
    <property type="entry name" value="G-PROTEIN COUPLED RECEPTOR"/>
    <property type="match status" value="1"/>
</dbReference>
<evidence type="ECO:0000256" key="2">
    <source>
        <dbReference type="ARBA" id="ARBA00022475"/>
    </source>
</evidence>
<name>A0A8B6FJY6_MYTGA</name>
<dbReference type="SUPFAM" id="SSF81321">
    <property type="entry name" value="Family A G protein-coupled receptor-like"/>
    <property type="match status" value="1"/>
</dbReference>
<dbReference type="GO" id="GO:0005886">
    <property type="term" value="C:plasma membrane"/>
    <property type="evidence" value="ECO:0007669"/>
    <property type="project" value="UniProtKB-SubCell"/>
</dbReference>
<keyword evidence="5 7" id="KW-0472">Membrane</keyword>
<dbReference type="Pfam" id="PF00001">
    <property type="entry name" value="7tm_1"/>
    <property type="match status" value="1"/>
</dbReference>